<feature type="domain" description="FERM adjacent" evidence="2">
    <location>
        <begin position="29"/>
        <end position="75"/>
    </location>
</feature>
<reference evidence="3" key="2">
    <citation type="submission" date="2025-09" db="UniProtKB">
        <authorList>
            <consortium name="Ensembl"/>
        </authorList>
    </citation>
    <scope>IDENTIFICATION</scope>
</reference>
<dbReference type="Ensembl" id="ENSLLTT00000004155.1">
    <property type="protein sequence ID" value="ENSLLTP00000003990.1"/>
    <property type="gene ID" value="ENSLLTG00000002964.1"/>
</dbReference>
<dbReference type="GO" id="GO:0005198">
    <property type="term" value="F:structural molecule activity"/>
    <property type="evidence" value="ECO:0007669"/>
    <property type="project" value="InterPro"/>
</dbReference>
<dbReference type="GeneTree" id="ENSGT00940000158442"/>
<protein>
    <submittedName>
        <fullName evidence="3">Erythrocyte membrane protein band 4.1 like 1</fullName>
    </submittedName>
</protein>
<evidence type="ECO:0000259" key="2">
    <source>
        <dbReference type="SMART" id="SM01195"/>
    </source>
</evidence>
<evidence type="ECO:0000313" key="3">
    <source>
        <dbReference type="Ensembl" id="ENSLLTP00000003990.1"/>
    </source>
</evidence>
<dbReference type="GO" id="GO:0005856">
    <property type="term" value="C:cytoskeleton"/>
    <property type="evidence" value="ECO:0007669"/>
    <property type="project" value="InterPro"/>
</dbReference>
<dbReference type="Proteomes" id="UP000694406">
    <property type="component" value="Unplaced"/>
</dbReference>
<dbReference type="GO" id="GO:0003779">
    <property type="term" value="F:actin binding"/>
    <property type="evidence" value="ECO:0007669"/>
    <property type="project" value="InterPro"/>
</dbReference>
<reference evidence="3" key="1">
    <citation type="submission" date="2025-08" db="UniProtKB">
        <authorList>
            <consortium name="Ensembl"/>
        </authorList>
    </citation>
    <scope>IDENTIFICATION</scope>
</reference>
<name>A0A8C5RJB0_LATLA</name>
<dbReference type="GO" id="GO:0031032">
    <property type="term" value="P:actomyosin structure organization"/>
    <property type="evidence" value="ECO:0007669"/>
    <property type="project" value="TreeGrafter"/>
</dbReference>
<keyword evidence="4" id="KW-1185">Reference proteome</keyword>
<dbReference type="SMART" id="SM01195">
    <property type="entry name" value="FA"/>
    <property type="match status" value="1"/>
</dbReference>
<dbReference type="PANTHER" id="PTHR23280:SF24">
    <property type="entry name" value="BAND 4.1-LIKE PROTEIN 1"/>
    <property type="match status" value="1"/>
</dbReference>
<dbReference type="InterPro" id="IPR008379">
    <property type="entry name" value="Band_4.1_C"/>
</dbReference>
<feature type="region of interest" description="Disordered" evidence="1">
    <location>
        <begin position="238"/>
        <end position="257"/>
    </location>
</feature>
<dbReference type="Pfam" id="PF05902">
    <property type="entry name" value="4_1_CTD"/>
    <property type="match status" value="1"/>
</dbReference>
<proteinExistence type="predicted"/>
<dbReference type="PANTHER" id="PTHR23280">
    <property type="entry name" value="4.1 G PROTEIN"/>
    <property type="match status" value="1"/>
</dbReference>
<evidence type="ECO:0000256" key="1">
    <source>
        <dbReference type="SAM" id="MobiDB-lite"/>
    </source>
</evidence>
<dbReference type="GO" id="GO:0030866">
    <property type="term" value="P:cortical actin cytoskeleton organization"/>
    <property type="evidence" value="ECO:0007669"/>
    <property type="project" value="InterPro"/>
</dbReference>
<feature type="region of interest" description="Disordered" evidence="1">
    <location>
        <begin position="144"/>
        <end position="192"/>
    </location>
</feature>
<dbReference type="InterPro" id="IPR007477">
    <property type="entry name" value="SAB_dom"/>
</dbReference>
<dbReference type="InterPro" id="IPR014847">
    <property type="entry name" value="FA"/>
</dbReference>
<feature type="compositionally biased region" description="Basic and acidic residues" evidence="1">
    <location>
        <begin position="144"/>
        <end position="163"/>
    </location>
</feature>
<evidence type="ECO:0000313" key="4">
    <source>
        <dbReference type="Proteomes" id="UP000694406"/>
    </source>
</evidence>
<dbReference type="GO" id="GO:0005886">
    <property type="term" value="C:plasma membrane"/>
    <property type="evidence" value="ECO:0007669"/>
    <property type="project" value="TreeGrafter"/>
</dbReference>
<feature type="compositionally biased region" description="Basic and acidic residues" evidence="1">
    <location>
        <begin position="172"/>
        <end position="187"/>
    </location>
</feature>
<feature type="compositionally biased region" description="Basic and acidic residues" evidence="1">
    <location>
        <begin position="88"/>
        <end position="109"/>
    </location>
</feature>
<sequence length="362" mass="40340">MYFTTSKVRDPYLLQFSFCRLVSPEPPPKGFLVMGSKFRYSGRTQAQTRQASALIDRPAPYFERSSSKRYTMSRSLDGEFSRPASVSENHDGAESDKREDDRYRGRTRSEDEEVTTPTKIKELKFLDKPEDVLLKHQASINELKRTLKEPNSKLVHRDRDRRLPSSPASSSPKHEDETPKGTPEKANESFNLKSEIVKKVEADSSVQHRIGTTEITQVDGTTTDGKEAVTTFHTVSPETISTTSDHSTKPTKGTADLRSISPITSGVVGKEAFTSLFGATAETLSTSTTTHVTKTVKGGFSETRIEKRIIITGDEDVDQDQALALAIKEAKLQHPDMLVTKAVVYRETDPSPEEKDKKPQES</sequence>
<dbReference type="AlphaFoldDB" id="A0A8C5RJB0"/>
<dbReference type="Pfam" id="PF04382">
    <property type="entry name" value="SAB"/>
    <property type="match status" value="1"/>
</dbReference>
<accession>A0A8C5RJB0</accession>
<dbReference type="Pfam" id="PF08736">
    <property type="entry name" value="FA"/>
    <property type="match status" value="1"/>
</dbReference>
<feature type="region of interest" description="Disordered" evidence="1">
    <location>
        <begin position="66"/>
        <end position="117"/>
    </location>
</feature>
<organism evidence="3 4">
    <name type="scientific">Laticauda laticaudata</name>
    <name type="common">Blue-ringed sea krait</name>
    <name type="synonym">Blue-lipped sea krait</name>
    <dbReference type="NCBI Taxonomy" id="8630"/>
    <lineage>
        <taxon>Eukaryota</taxon>
        <taxon>Metazoa</taxon>
        <taxon>Chordata</taxon>
        <taxon>Craniata</taxon>
        <taxon>Vertebrata</taxon>
        <taxon>Euteleostomi</taxon>
        <taxon>Lepidosauria</taxon>
        <taxon>Squamata</taxon>
        <taxon>Bifurcata</taxon>
        <taxon>Unidentata</taxon>
        <taxon>Episquamata</taxon>
        <taxon>Toxicofera</taxon>
        <taxon>Serpentes</taxon>
        <taxon>Colubroidea</taxon>
        <taxon>Elapidae</taxon>
        <taxon>Laticaudinae</taxon>
        <taxon>Laticauda</taxon>
    </lineage>
</organism>